<dbReference type="PANTHER" id="PTHR31044:SF126">
    <property type="entry name" value="GLYCOSYL HYDROLASE FAMILY 17 PROTEIN"/>
    <property type="match status" value="1"/>
</dbReference>
<dbReference type="Proteomes" id="UP001472677">
    <property type="component" value="Unassembled WGS sequence"/>
</dbReference>
<protein>
    <recommendedName>
        <fullName evidence="4">X8 domain-containing protein</fullName>
    </recommendedName>
</protein>
<comment type="caution">
    <text evidence="5">The sequence shown here is derived from an EMBL/GenBank/DDBJ whole genome shotgun (WGS) entry which is preliminary data.</text>
</comment>
<gene>
    <name evidence="5" type="ORF">V6N12_057237</name>
</gene>
<name>A0ABR2DBC0_9ROSI</name>
<evidence type="ECO:0000259" key="4">
    <source>
        <dbReference type="SMART" id="SM00768"/>
    </source>
</evidence>
<keyword evidence="2" id="KW-0336">GPI-anchor</keyword>
<dbReference type="Pfam" id="PF07983">
    <property type="entry name" value="X8"/>
    <property type="match status" value="1"/>
</dbReference>
<keyword evidence="2" id="KW-0449">Lipoprotein</keyword>
<dbReference type="PANTHER" id="PTHR31044">
    <property type="entry name" value="BETA-1,3 GLUCANASE"/>
    <property type="match status" value="1"/>
</dbReference>
<dbReference type="InterPro" id="IPR023213">
    <property type="entry name" value="CAT-like_dom_sf"/>
</dbReference>
<dbReference type="InterPro" id="IPR044788">
    <property type="entry name" value="X8_dom_prot"/>
</dbReference>
<evidence type="ECO:0000256" key="3">
    <source>
        <dbReference type="ARBA" id="ARBA00022729"/>
    </source>
</evidence>
<reference evidence="5 6" key="1">
    <citation type="journal article" date="2024" name="G3 (Bethesda)">
        <title>Genome assembly of Hibiscus sabdariffa L. provides insights into metabolisms of medicinal natural products.</title>
        <authorList>
            <person name="Kim T."/>
        </authorList>
    </citation>
    <scope>NUCLEOTIDE SEQUENCE [LARGE SCALE GENOMIC DNA]</scope>
    <source>
        <strain evidence="5">TK-2024</strain>
        <tissue evidence="5">Old leaves</tissue>
    </source>
</reference>
<keyword evidence="2" id="KW-0472">Membrane</keyword>
<evidence type="ECO:0000256" key="1">
    <source>
        <dbReference type="ARBA" id="ARBA00004609"/>
    </source>
</evidence>
<comment type="subcellular location">
    <subcellularLocation>
        <location evidence="1">Cell membrane</location>
        <topology evidence="1">Lipid-anchor</topology>
        <topology evidence="1">GPI-anchor</topology>
    </subcellularLocation>
</comment>
<dbReference type="SMART" id="SM00768">
    <property type="entry name" value="X8"/>
    <property type="match status" value="1"/>
</dbReference>
<proteinExistence type="predicted"/>
<accession>A0ABR2DBC0</accession>
<keyword evidence="6" id="KW-1185">Reference proteome</keyword>
<sequence>MFKTALFESKTLATDFDELPESVSYACSLSDCTALDYGSSCNHLSAKGNASYAFNMYHQVNNQHIRDFDFSGLAIVTEDNPSEAGCQFPVMIAFAHSSLLLHNYDSLLDVLRTENYWRIVCTIFSSETKDLMIEINFHELHMSHMNIPVTVERKIPVLPAGPIAAVAGSRLYLSNLDNMIGVRVFTQTVRIRGPCVVLNPALFPLNYSFPHEDPYKVLGMPLVIAQVTFLLVVALPLDFRLCHFICDGIDAMLFLQTARPASAKTGTLVMNPKPCWDMGFSRPRNPRTIK</sequence>
<dbReference type="InterPro" id="IPR012946">
    <property type="entry name" value="X8"/>
</dbReference>
<evidence type="ECO:0000313" key="6">
    <source>
        <dbReference type="Proteomes" id="UP001472677"/>
    </source>
</evidence>
<organism evidence="5 6">
    <name type="scientific">Hibiscus sabdariffa</name>
    <name type="common">roselle</name>
    <dbReference type="NCBI Taxonomy" id="183260"/>
    <lineage>
        <taxon>Eukaryota</taxon>
        <taxon>Viridiplantae</taxon>
        <taxon>Streptophyta</taxon>
        <taxon>Embryophyta</taxon>
        <taxon>Tracheophyta</taxon>
        <taxon>Spermatophyta</taxon>
        <taxon>Magnoliopsida</taxon>
        <taxon>eudicotyledons</taxon>
        <taxon>Gunneridae</taxon>
        <taxon>Pentapetalae</taxon>
        <taxon>rosids</taxon>
        <taxon>malvids</taxon>
        <taxon>Malvales</taxon>
        <taxon>Malvaceae</taxon>
        <taxon>Malvoideae</taxon>
        <taxon>Hibiscus</taxon>
    </lineage>
</organism>
<feature type="domain" description="X8" evidence="4">
    <location>
        <begin position="13"/>
        <end position="88"/>
    </location>
</feature>
<keyword evidence="3" id="KW-0732">Signal</keyword>
<dbReference type="EMBL" id="JBBPBM010000031">
    <property type="protein sequence ID" value="KAK8534593.1"/>
    <property type="molecule type" value="Genomic_DNA"/>
</dbReference>
<dbReference type="Gene3D" id="3.30.559.10">
    <property type="entry name" value="Chloramphenicol acetyltransferase-like domain"/>
    <property type="match status" value="1"/>
</dbReference>
<evidence type="ECO:0000256" key="2">
    <source>
        <dbReference type="ARBA" id="ARBA00022622"/>
    </source>
</evidence>
<keyword evidence="2" id="KW-0325">Glycoprotein</keyword>
<evidence type="ECO:0000313" key="5">
    <source>
        <dbReference type="EMBL" id="KAK8534593.1"/>
    </source>
</evidence>